<evidence type="ECO:0000256" key="2">
    <source>
        <dbReference type="ARBA" id="ARBA00023242"/>
    </source>
</evidence>
<keyword evidence="3" id="KW-0507">mRNA processing</keyword>
<dbReference type="FunCoup" id="A0A0C2WS26">
    <property type="interactions" value="890"/>
</dbReference>
<evidence type="ECO:0000256" key="1">
    <source>
        <dbReference type="ARBA" id="ARBA00022737"/>
    </source>
</evidence>
<keyword evidence="3" id="KW-0963">Cytoplasm</keyword>
<dbReference type="Proteomes" id="UP000054549">
    <property type="component" value="Unassembled WGS sequence"/>
</dbReference>
<feature type="compositionally biased region" description="Basic and acidic residues" evidence="4">
    <location>
        <begin position="621"/>
        <end position="657"/>
    </location>
</feature>
<dbReference type="Gene3D" id="1.25.40.1040">
    <property type="match status" value="1"/>
</dbReference>
<name>A0A0C2WS26_AMAMK</name>
<feature type="compositionally biased region" description="Polar residues" evidence="4">
    <location>
        <begin position="512"/>
        <end position="527"/>
    </location>
</feature>
<dbReference type="Pfam" id="PF05843">
    <property type="entry name" value="Suf"/>
    <property type="match status" value="1"/>
</dbReference>
<feature type="region of interest" description="Disordered" evidence="4">
    <location>
        <begin position="465"/>
        <end position="537"/>
    </location>
</feature>
<protein>
    <recommendedName>
        <fullName evidence="3">mRNA 3'-end-processing protein RNA14</fullName>
    </recommendedName>
</protein>
<feature type="compositionally biased region" description="Basic and acidic residues" evidence="4">
    <location>
        <begin position="669"/>
        <end position="687"/>
    </location>
</feature>
<dbReference type="InterPro" id="IPR008847">
    <property type="entry name" value="Suf"/>
</dbReference>
<sequence>MADPQPQLQDLYGATGDTTSQSSSEVLQALSSIQQHQVQQAYGPSGSTSASPAQPEAQVTHYSGLGKLQEGNSDASMTTPTLPSNGSPQSPPMSEFDALFARLKEKQHDPEGWRKLVELAEASAEIDKIRAAFDALLKQYPNTSSAQIRYINHFLADQSTFSEAEELFKKFLRTSPCVDLWKFYLTYVRRLNTSAATRDVHKESGHIWSDYIQFIKSGEATTTWEEQQKMDALRKVYHRAVQIPLDNVEQLWHDLEAFETNLNKIPAKKFMSDLSPGHMQARTTLRQLLSHVSGLYPPSFNNSYPPLPDRSNTELFLPPSPTFDLTERSLVGKWKTYLKWEENNPLEIEDKDKVVFINRVQAVYRKAVIRMRWFMAYSWTSSVGRHDEALSILRAGLEANPTRLGPRYSTLFNIIPNVGQHNSFLLTFAYAEALEARKELTEVHATFERFLEILRGEIEKLEQEAGIENGKNHNGTATGMAPVGSSMPFDATGGPGTTTNLGGGTASGSSSFNTQISKPSTPAQSEPSAGSVSAVSGSQSSVSVSAAGAPLGRTETQQSLLGSGYMSSSGIGGSGTGPGGGLGAGVGHKRPSSPDGYNRKREDSRGQTGGPSVDHGHKRMREMSPMRPERGRMGDRDRDRDRDRGDRERDRERDGRWGEGGPPRRRHSPGWEREKREKEREKEEEKKVPTLPAVLSWFIGELPAASCFDAIIPSSSSLSARPKSPPPLPPPPPRMFLMTSLFLLIDAIIFQVGDPLQTIVHTKVQAAAVDAGTDHTGDADMGMMLVL</sequence>
<dbReference type="PANTHER" id="PTHR19980">
    <property type="entry name" value="RNA CLEAVAGE STIMULATION FACTOR"/>
    <property type="match status" value="1"/>
</dbReference>
<feature type="region of interest" description="Disordered" evidence="4">
    <location>
        <begin position="1"/>
        <end position="94"/>
    </location>
</feature>
<dbReference type="AlphaFoldDB" id="A0A0C2WS26"/>
<feature type="compositionally biased region" description="Gly residues" evidence="4">
    <location>
        <begin position="493"/>
        <end position="506"/>
    </location>
</feature>
<evidence type="ECO:0000259" key="5">
    <source>
        <dbReference type="Pfam" id="PF05843"/>
    </source>
</evidence>
<evidence type="ECO:0000256" key="3">
    <source>
        <dbReference type="RuleBase" id="RU369035"/>
    </source>
</evidence>
<keyword evidence="7" id="KW-1185">Reference proteome</keyword>
<comment type="subcellular location">
    <subcellularLocation>
        <location evidence="3">Nucleus</location>
    </subcellularLocation>
    <subcellularLocation>
        <location evidence="3">Cytoplasm</location>
    </subcellularLocation>
    <text evidence="3">Nucleus and/or cytoplasm.</text>
</comment>
<organism evidence="6 7">
    <name type="scientific">Amanita muscaria (strain Koide BX008)</name>
    <dbReference type="NCBI Taxonomy" id="946122"/>
    <lineage>
        <taxon>Eukaryota</taxon>
        <taxon>Fungi</taxon>
        <taxon>Dikarya</taxon>
        <taxon>Basidiomycota</taxon>
        <taxon>Agaricomycotina</taxon>
        <taxon>Agaricomycetes</taxon>
        <taxon>Agaricomycetidae</taxon>
        <taxon>Agaricales</taxon>
        <taxon>Pluteineae</taxon>
        <taxon>Amanitaceae</taxon>
        <taxon>Amanita</taxon>
    </lineage>
</organism>
<feature type="region of interest" description="Disordered" evidence="4">
    <location>
        <begin position="562"/>
        <end position="687"/>
    </location>
</feature>
<feature type="compositionally biased region" description="Low complexity" evidence="4">
    <location>
        <begin position="528"/>
        <end position="537"/>
    </location>
</feature>
<feature type="compositionally biased region" description="Polar residues" evidence="4">
    <location>
        <begin position="70"/>
        <end position="88"/>
    </location>
</feature>
<proteinExistence type="predicted"/>
<dbReference type="PANTHER" id="PTHR19980:SF0">
    <property type="entry name" value="CLEAVAGE STIMULATION FACTOR SUBUNIT 3"/>
    <property type="match status" value="1"/>
</dbReference>
<dbReference type="GO" id="GO:0005634">
    <property type="term" value="C:nucleus"/>
    <property type="evidence" value="ECO:0007669"/>
    <property type="project" value="UniProtKB-SubCell"/>
</dbReference>
<keyword evidence="2 3" id="KW-0539">Nucleus</keyword>
<dbReference type="EMBL" id="KN818314">
    <property type="protein sequence ID" value="KIL59526.1"/>
    <property type="molecule type" value="Genomic_DNA"/>
</dbReference>
<accession>A0A0C2WS26</accession>
<reference evidence="6 7" key="1">
    <citation type="submission" date="2014-04" db="EMBL/GenBank/DDBJ databases">
        <title>Evolutionary Origins and Diversification of the Mycorrhizal Mutualists.</title>
        <authorList>
            <consortium name="DOE Joint Genome Institute"/>
            <consortium name="Mycorrhizal Genomics Consortium"/>
            <person name="Kohler A."/>
            <person name="Kuo A."/>
            <person name="Nagy L.G."/>
            <person name="Floudas D."/>
            <person name="Copeland A."/>
            <person name="Barry K.W."/>
            <person name="Cichocki N."/>
            <person name="Veneault-Fourrey C."/>
            <person name="LaButti K."/>
            <person name="Lindquist E.A."/>
            <person name="Lipzen A."/>
            <person name="Lundell T."/>
            <person name="Morin E."/>
            <person name="Murat C."/>
            <person name="Riley R."/>
            <person name="Ohm R."/>
            <person name="Sun H."/>
            <person name="Tunlid A."/>
            <person name="Henrissat B."/>
            <person name="Grigoriev I.V."/>
            <person name="Hibbett D.S."/>
            <person name="Martin F."/>
        </authorList>
    </citation>
    <scope>NUCLEOTIDE SEQUENCE [LARGE SCALE GENOMIC DNA]</scope>
    <source>
        <strain evidence="6 7">Koide BX008</strain>
    </source>
</reference>
<comment type="function">
    <text evidence="3">Component of the cleavage factor IA (CFIA) complex, which is involved in the endonucleolytic cleavage during polyadenylation-dependent pre-mRNA 3'-end formation.</text>
</comment>
<dbReference type="GO" id="GO:0005737">
    <property type="term" value="C:cytoplasm"/>
    <property type="evidence" value="ECO:0007669"/>
    <property type="project" value="UniProtKB-SubCell"/>
</dbReference>
<dbReference type="HOGENOM" id="CLU_356360_0_0_1"/>
<dbReference type="GO" id="GO:0003729">
    <property type="term" value="F:mRNA binding"/>
    <property type="evidence" value="ECO:0007669"/>
    <property type="project" value="TreeGrafter"/>
</dbReference>
<dbReference type="STRING" id="946122.A0A0C2WS26"/>
<dbReference type="InParanoid" id="A0A0C2WS26"/>
<feature type="compositionally biased region" description="Gly residues" evidence="4">
    <location>
        <begin position="570"/>
        <end position="586"/>
    </location>
</feature>
<dbReference type="OrthoDB" id="26282at2759"/>
<dbReference type="GO" id="GO:0180010">
    <property type="term" value="P:co-transcriptional mRNA 3'-end processing, cleavage and polyadenylation pathway"/>
    <property type="evidence" value="ECO:0007669"/>
    <property type="project" value="UniProtKB-UniRule"/>
</dbReference>
<dbReference type="SMART" id="SM00386">
    <property type="entry name" value="HAT"/>
    <property type="match status" value="3"/>
</dbReference>
<evidence type="ECO:0000256" key="4">
    <source>
        <dbReference type="SAM" id="MobiDB-lite"/>
    </source>
</evidence>
<feature type="compositionally biased region" description="Polar residues" evidence="4">
    <location>
        <begin position="16"/>
        <end position="52"/>
    </location>
</feature>
<dbReference type="InterPro" id="IPR045243">
    <property type="entry name" value="Rna14-like"/>
</dbReference>
<keyword evidence="1" id="KW-0677">Repeat</keyword>
<dbReference type="SUPFAM" id="SSF48452">
    <property type="entry name" value="TPR-like"/>
    <property type="match status" value="1"/>
</dbReference>
<dbReference type="InterPro" id="IPR011990">
    <property type="entry name" value="TPR-like_helical_dom_sf"/>
</dbReference>
<gene>
    <name evidence="6" type="ORF">M378DRAFT_1067821</name>
</gene>
<feature type="domain" description="Suppressor of forked" evidence="5">
    <location>
        <begin position="99"/>
        <end position="468"/>
    </location>
</feature>
<evidence type="ECO:0000313" key="7">
    <source>
        <dbReference type="Proteomes" id="UP000054549"/>
    </source>
</evidence>
<evidence type="ECO:0000313" key="6">
    <source>
        <dbReference type="EMBL" id="KIL59526.1"/>
    </source>
</evidence>
<dbReference type="InterPro" id="IPR003107">
    <property type="entry name" value="HAT"/>
</dbReference>